<feature type="transmembrane region" description="Helical" evidence="11">
    <location>
        <begin position="192"/>
        <end position="214"/>
    </location>
</feature>
<feature type="transmembrane region" description="Helical" evidence="11">
    <location>
        <begin position="413"/>
        <end position="433"/>
    </location>
</feature>
<keyword evidence="10" id="KW-0129">CBS domain</keyword>
<evidence type="ECO:0000256" key="8">
    <source>
        <dbReference type="ARBA" id="ARBA00023214"/>
    </source>
</evidence>
<dbReference type="OrthoDB" id="9812438at2"/>
<keyword evidence="6 11" id="KW-0472">Membrane</keyword>
<dbReference type="InterPro" id="IPR000644">
    <property type="entry name" value="CBS_dom"/>
</dbReference>
<feature type="transmembrane region" description="Helical" evidence="11">
    <location>
        <begin position="63"/>
        <end position="86"/>
    </location>
</feature>
<dbReference type="Gene3D" id="3.10.580.10">
    <property type="entry name" value="CBS-domain"/>
    <property type="match status" value="1"/>
</dbReference>
<dbReference type="Proteomes" id="UP000249239">
    <property type="component" value="Unassembled WGS sequence"/>
</dbReference>
<dbReference type="PANTHER" id="PTHR43427:SF6">
    <property type="entry name" value="CHLORIDE CHANNEL PROTEIN CLC-E"/>
    <property type="match status" value="1"/>
</dbReference>
<dbReference type="PRINTS" id="PR00762">
    <property type="entry name" value="CLCHANNEL"/>
</dbReference>
<proteinExistence type="predicted"/>
<evidence type="ECO:0000313" key="14">
    <source>
        <dbReference type="Proteomes" id="UP000249239"/>
    </source>
</evidence>
<name>A0A2W7MVQ1_9BACT</name>
<dbReference type="EMBL" id="QKZK01000033">
    <property type="protein sequence ID" value="PZX12235.1"/>
    <property type="molecule type" value="Genomic_DNA"/>
</dbReference>
<dbReference type="SUPFAM" id="SSF81340">
    <property type="entry name" value="Clc chloride channel"/>
    <property type="match status" value="1"/>
</dbReference>
<protein>
    <submittedName>
        <fullName evidence="13">CIC family chloride channel protein</fullName>
    </submittedName>
</protein>
<feature type="transmembrane region" description="Helical" evidence="11">
    <location>
        <begin position="382"/>
        <end position="406"/>
    </location>
</feature>
<dbReference type="InterPro" id="IPR001807">
    <property type="entry name" value="ClC"/>
</dbReference>
<evidence type="ECO:0000256" key="7">
    <source>
        <dbReference type="ARBA" id="ARBA00023173"/>
    </source>
</evidence>
<accession>A0A2W7MVQ1</accession>
<dbReference type="CDD" id="cd00400">
    <property type="entry name" value="Voltage_gated_ClC"/>
    <property type="match status" value="1"/>
</dbReference>
<dbReference type="PROSITE" id="PS51371">
    <property type="entry name" value="CBS"/>
    <property type="match status" value="2"/>
</dbReference>
<evidence type="ECO:0000256" key="9">
    <source>
        <dbReference type="ARBA" id="ARBA00023303"/>
    </source>
</evidence>
<feature type="transmembrane region" description="Helical" evidence="11">
    <location>
        <begin position="320"/>
        <end position="338"/>
    </location>
</feature>
<keyword evidence="7" id="KW-0869">Chloride channel</keyword>
<dbReference type="SUPFAM" id="SSF54631">
    <property type="entry name" value="CBS-domain pair"/>
    <property type="match status" value="1"/>
</dbReference>
<keyword evidence="4 11" id="KW-1133">Transmembrane helix</keyword>
<keyword evidence="9" id="KW-0407">Ion channel</keyword>
<organism evidence="13 14">
    <name type="scientific">Breznakibacter xylanolyticus</name>
    <dbReference type="NCBI Taxonomy" id="990"/>
    <lineage>
        <taxon>Bacteria</taxon>
        <taxon>Pseudomonadati</taxon>
        <taxon>Bacteroidota</taxon>
        <taxon>Bacteroidia</taxon>
        <taxon>Marinilabiliales</taxon>
        <taxon>Marinilabiliaceae</taxon>
        <taxon>Breznakibacter</taxon>
    </lineage>
</organism>
<keyword evidence="2" id="KW-0813">Transport</keyword>
<feature type="transmembrane region" description="Helical" evidence="11">
    <location>
        <begin position="272"/>
        <end position="290"/>
    </location>
</feature>
<keyword evidence="14" id="KW-1185">Reference proteome</keyword>
<dbReference type="SMART" id="SM00116">
    <property type="entry name" value="CBS"/>
    <property type="match status" value="2"/>
</dbReference>
<dbReference type="GO" id="GO:0034707">
    <property type="term" value="C:chloride channel complex"/>
    <property type="evidence" value="ECO:0007669"/>
    <property type="project" value="UniProtKB-KW"/>
</dbReference>
<gene>
    <name evidence="13" type="ORF">LX69_02960</name>
</gene>
<feature type="transmembrane region" description="Helical" evidence="11">
    <location>
        <begin position="350"/>
        <end position="370"/>
    </location>
</feature>
<feature type="transmembrane region" description="Helical" evidence="11">
    <location>
        <begin position="24"/>
        <end position="43"/>
    </location>
</feature>
<dbReference type="InterPro" id="IPR046342">
    <property type="entry name" value="CBS_dom_sf"/>
</dbReference>
<comment type="subcellular location">
    <subcellularLocation>
        <location evidence="1">Membrane</location>
        <topology evidence="1">Multi-pass membrane protein</topology>
    </subcellularLocation>
</comment>
<dbReference type="InterPro" id="IPR050368">
    <property type="entry name" value="ClC-type_chloride_channel"/>
</dbReference>
<evidence type="ECO:0000256" key="1">
    <source>
        <dbReference type="ARBA" id="ARBA00004141"/>
    </source>
</evidence>
<evidence type="ECO:0000256" key="6">
    <source>
        <dbReference type="ARBA" id="ARBA00023136"/>
    </source>
</evidence>
<feature type="transmembrane region" description="Helical" evidence="11">
    <location>
        <begin position="158"/>
        <end position="185"/>
    </location>
</feature>
<feature type="transmembrane region" description="Helical" evidence="11">
    <location>
        <begin position="234"/>
        <end position="251"/>
    </location>
</feature>
<evidence type="ECO:0000256" key="3">
    <source>
        <dbReference type="ARBA" id="ARBA00022692"/>
    </source>
</evidence>
<keyword evidence="5" id="KW-0406">Ion transport</keyword>
<feature type="domain" description="CBS" evidence="12">
    <location>
        <begin position="533"/>
        <end position="592"/>
    </location>
</feature>
<evidence type="ECO:0000256" key="4">
    <source>
        <dbReference type="ARBA" id="ARBA00022989"/>
    </source>
</evidence>
<dbReference type="RefSeq" id="WP_111446768.1">
    <property type="nucleotide sequence ID" value="NZ_QKZK01000033.1"/>
</dbReference>
<keyword evidence="8" id="KW-0868">Chloride</keyword>
<feature type="transmembrane region" description="Helical" evidence="11">
    <location>
        <begin position="117"/>
        <end position="138"/>
    </location>
</feature>
<sequence>MNSISKLRIQFGVWRAKNVSQNHFVLVLSLVIGVVSGLAAVVLKNTIHLVRHWVVSQASQGEFNFLLLFLPMIGILVTLLLVLYVIRDNLSHGISKILHAISQTGGMLKLHHTFSSVLTSTFTIALGGSVGAEAPIVLTGSAIGSNLGRFFRMNHKTIMLLIGCGAAGAVGGIFQAPIAGVIFTIEVLMLDLTTLSIAPLLIASVSGTTISYFFLGKDAEFNFLLVHPFDLHNIPYYILLGVVGGFVALYFNHSVMALEVWYGKIKRRYTKWLVGGSILSLLIFLFPPFYGEGYPTISALLNNNISELFSNSPFYNLQNAWWAVPLFLLLLIGLKVVATASTNGAGGVGGVFAPSLFMGGVTGFLVARLLNLTGWVDLPEGYFALAGMSALMSGIMHAPLMAIFLIAEITNGYGLFVPLMISSALAFVTVKSFDRHNLYTKQLAMKGELITRHKDQAVLTLMKLNKVIETDFVTVRPRMTLGELVNVVSQSRRNIFPVLNSQEQLVGVVSLDDIRHIMFNQEMYTTTTVDKLMIVPPAMLDIDANMDKVMEVFEQTGAWNLPVIEKGQYMGFVSKSKIFSVYRRVLINYSDE</sequence>
<dbReference type="PANTHER" id="PTHR43427">
    <property type="entry name" value="CHLORIDE CHANNEL PROTEIN CLC-E"/>
    <property type="match status" value="1"/>
</dbReference>
<dbReference type="InterPro" id="IPR014743">
    <property type="entry name" value="Cl-channel_core"/>
</dbReference>
<evidence type="ECO:0000256" key="11">
    <source>
        <dbReference type="SAM" id="Phobius"/>
    </source>
</evidence>
<keyword evidence="3 11" id="KW-0812">Transmembrane</keyword>
<dbReference type="GO" id="GO:0005254">
    <property type="term" value="F:chloride channel activity"/>
    <property type="evidence" value="ECO:0007669"/>
    <property type="project" value="UniProtKB-KW"/>
</dbReference>
<feature type="domain" description="CBS" evidence="12">
    <location>
        <begin position="468"/>
        <end position="525"/>
    </location>
</feature>
<dbReference type="Pfam" id="PF00654">
    <property type="entry name" value="Voltage_CLC"/>
    <property type="match status" value="1"/>
</dbReference>
<evidence type="ECO:0000256" key="5">
    <source>
        <dbReference type="ARBA" id="ARBA00023065"/>
    </source>
</evidence>
<evidence type="ECO:0000256" key="10">
    <source>
        <dbReference type="PROSITE-ProRule" id="PRU00703"/>
    </source>
</evidence>
<dbReference type="Gene3D" id="1.10.3080.10">
    <property type="entry name" value="Clc chloride channel"/>
    <property type="match status" value="1"/>
</dbReference>
<dbReference type="AlphaFoldDB" id="A0A2W7MVQ1"/>
<reference evidence="13 14" key="1">
    <citation type="submission" date="2018-06" db="EMBL/GenBank/DDBJ databases">
        <title>Genomic Encyclopedia of Archaeal and Bacterial Type Strains, Phase II (KMG-II): from individual species to whole genera.</title>
        <authorList>
            <person name="Goeker M."/>
        </authorList>
    </citation>
    <scope>NUCLEOTIDE SEQUENCE [LARGE SCALE GENOMIC DNA]</scope>
    <source>
        <strain evidence="13 14">DSM 6779</strain>
    </source>
</reference>
<comment type="caution">
    <text evidence="13">The sequence shown here is derived from an EMBL/GenBank/DDBJ whole genome shotgun (WGS) entry which is preliminary data.</text>
</comment>
<evidence type="ECO:0000313" key="13">
    <source>
        <dbReference type="EMBL" id="PZX12235.1"/>
    </source>
</evidence>
<dbReference type="Pfam" id="PF00571">
    <property type="entry name" value="CBS"/>
    <property type="match status" value="2"/>
</dbReference>
<evidence type="ECO:0000256" key="2">
    <source>
        <dbReference type="ARBA" id="ARBA00022448"/>
    </source>
</evidence>
<evidence type="ECO:0000259" key="12">
    <source>
        <dbReference type="PROSITE" id="PS51371"/>
    </source>
</evidence>